<organism evidence="1 2">
    <name type="scientific">Clavelina lepadiformis</name>
    <name type="common">Light-bulb sea squirt</name>
    <name type="synonym">Ascidia lepadiformis</name>
    <dbReference type="NCBI Taxonomy" id="159417"/>
    <lineage>
        <taxon>Eukaryota</taxon>
        <taxon>Metazoa</taxon>
        <taxon>Chordata</taxon>
        <taxon>Tunicata</taxon>
        <taxon>Ascidiacea</taxon>
        <taxon>Aplousobranchia</taxon>
        <taxon>Clavelinidae</taxon>
        <taxon>Clavelina</taxon>
    </lineage>
</organism>
<sequence length="59" mass="7077">MNFLRLGEFYFYSLFNVIIYSLRDKAFREEMLQALCWKFGRKLTESITSKETTGLKTKI</sequence>
<dbReference type="Proteomes" id="UP001642483">
    <property type="component" value="Unassembled WGS sequence"/>
</dbReference>
<dbReference type="SUPFAM" id="SSF81321">
    <property type="entry name" value="Family A G protein-coupled receptor-like"/>
    <property type="match status" value="1"/>
</dbReference>
<evidence type="ECO:0000313" key="2">
    <source>
        <dbReference type="Proteomes" id="UP001642483"/>
    </source>
</evidence>
<reference evidence="1 2" key="1">
    <citation type="submission" date="2024-02" db="EMBL/GenBank/DDBJ databases">
        <authorList>
            <person name="Daric V."/>
            <person name="Darras S."/>
        </authorList>
    </citation>
    <scope>NUCLEOTIDE SEQUENCE [LARGE SCALE GENOMIC DNA]</scope>
</reference>
<evidence type="ECO:0000313" key="1">
    <source>
        <dbReference type="EMBL" id="CAK8694178.1"/>
    </source>
</evidence>
<comment type="caution">
    <text evidence="1">The sequence shown here is derived from an EMBL/GenBank/DDBJ whole genome shotgun (WGS) entry which is preliminary data.</text>
</comment>
<name>A0ABP0GR16_CLALP</name>
<proteinExistence type="predicted"/>
<accession>A0ABP0GR16</accession>
<keyword evidence="2" id="KW-1185">Reference proteome</keyword>
<protein>
    <submittedName>
        <fullName evidence="1">Uncharacterized protein</fullName>
    </submittedName>
</protein>
<dbReference type="EMBL" id="CAWYQH010000141">
    <property type="protein sequence ID" value="CAK8694178.1"/>
    <property type="molecule type" value="Genomic_DNA"/>
</dbReference>
<gene>
    <name evidence="1" type="ORF">CVLEPA_LOCUS27570</name>
</gene>